<feature type="transmembrane region" description="Helical" evidence="6">
    <location>
        <begin position="53"/>
        <end position="80"/>
    </location>
</feature>
<evidence type="ECO:0000256" key="1">
    <source>
        <dbReference type="ARBA" id="ARBA00004651"/>
    </source>
</evidence>
<organism evidence="8 9">
    <name type="scientific">Fibrobacter succinogenes</name>
    <name type="common">Bacteroides succinogenes</name>
    <dbReference type="NCBI Taxonomy" id="833"/>
    <lineage>
        <taxon>Bacteria</taxon>
        <taxon>Pseudomonadati</taxon>
        <taxon>Fibrobacterota</taxon>
        <taxon>Fibrobacteria</taxon>
        <taxon>Fibrobacterales</taxon>
        <taxon>Fibrobacteraceae</taxon>
        <taxon>Fibrobacter</taxon>
    </lineage>
</organism>
<evidence type="ECO:0000256" key="2">
    <source>
        <dbReference type="ARBA" id="ARBA00022475"/>
    </source>
</evidence>
<evidence type="ECO:0000256" key="6">
    <source>
        <dbReference type="SAM" id="Phobius"/>
    </source>
</evidence>
<proteinExistence type="predicted"/>
<dbReference type="Proteomes" id="UP000255423">
    <property type="component" value="Unassembled WGS sequence"/>
</dbReference>
<keyword evidence="3 6" id="KW-0812">Transmembrane</keyword>
<dbReference type="AlphaFoldDB" id="A0A380RTZ4"/>
<evidence type="ECO:0000259" key="7">
    <source>
        <dbReference type="Pfam" id="PF00884"/>
    </source>
</evidence>
<dbReference type="InterPro" id="IPR000917">
    <property type="entry name" value="Sulfatase_N"/>
</dbReference>
<dbReference type="PANTHER" id="PTHR47371">
    <property type="entry name" value="LIPOTEICHOIC ACID SYNTHASE"/>
    <property type="match status" value="1"/>
</dbReference>
<dbReference type="RefSeq" id="WP_109571691.1">
    <property type="nucleotide sequence ID" value="NZ_UHJL01000001.1"/>
</dbReference>
<feature type="transmembrane region" description="Helical" evidence="6">
    <location>
        <begin position="160"/>
        <end position="179"/>
    </location>
</feature>
<dbReference type="EMBL" id="UHJL01000001">
    <property type="protein sequence ID" value="SUQ18864.1"/>
    <property type="molecule type" value="Genomic_DNA"/>
</dbReference>
<dbReference type="InterPro" id="IPR050448">
    <property type="entry name" value="OpgB/LTA_synthase_biosynth"/>
</dbReference>
<evidence type="ECO:0000313" key="8">
    <source>
        <dbReference type="EMBL" id="SUQ18864.1"/>
    </source>
</evidence>
<feature type="domain" description="Sulfatase N-terminal" evidence="7">
    <location>
        <begin position="306"/>
        <end position="576"/>
    </location>
</feature>
<feature type="transmembrane region" description="Helical" evidence="6">
    <location>
        <begin position="20"/>
        <end position="38"/>
    </location>
</feature>
<sequence>MKNFIQKIAKFLEPSKNLVLISLAFWVTHILLRVMLLFRSNPYGFPFVSKPDWFIFHAVCIDFMWICNALVVFMVLGGIATKIASSKCVDSRSATPAIQKVAKVTTIAYTVFHSVILLFTLLDNEVMRFLGGHLSFGLMDTYKDTSSIAMFYDYVANDLSVPYLQFVVLVLMLPLTYGLYKLLYKHYRTPDGLRMKKSVIAMVIFYIASYLFVYFIWTGNARMAKLRPVVSLVYNDLFVTKKVAGLTEKELATYRTSYQNLWQRVEGDNLWKFSDAKEGHGLPLYRVPTAELQNSEKLAAQREMKPNFILVLMESHRGLNTGYMNPQIQPSPTPFLDSLAANSHVWMRMHTSGVPTTGGVLSTHLGIPHHSRLAQATDLAHVTLPSFVSVLTENGYSTHYMSAADPAWDNLGVWMAKWYTAEHYNREREDDSTFMDHAAEFVRDTLSKVGKPFLATLMTRSNHYPFNFAAGMTEEEKARPLQERINVTMNYADRQLARFIRAIQNEEWYKNTYVIIMADHGFPLGENGVSTMNGGGFSNISWIPFFIHGKGLDVTRDTTTAAQIDIAPTVLELAGYAVPNIFMGHNLLRDTETILNADSTSVKKERAGLSLGAYSGYSALGLDNYRVVSKTASNDEVYLFNDSDMRQEHDLAKKEAERTAKMHATLDTLIKISDYSLEHGL</sequence>
<comment type="subcellular location">
    <subcellularLocation>
        <location evidence="1">Cell membrane</location>
        <topology evidence="1">Multi-pass membrane protein</topology>
    </subcellularLocation>
</comment>
<dbReference type="InterPro" id="IPR017850">
    <property type="entry name" value="Alkaline_phosphatase_core_sf"/>
</dbReference>
<dbReference type="SUPFAM" id="SSF53649">
    <property type="entry name" value="Alkaline phosphatase-like"/>
    <property type="match status" value="1"/>
</dbReference>
<keyword evidence="8" id="KW-0808">Transferase</keyword>
<dbReference type="PANTHER" id="PTHR47371:SF3">
    <property type="entry name" value="PHOSPHOGLYCEROL TRANSFERASE I"/>
    <property type="match status" value="1"/>
</dbReference>
<dbReference type="Pfam" id="PF00884">
    <property type="entry name" value="Sulfatase"/>
    <property type="match status" value="1"/>
</dbReference>
<keyword evidence="5 6" id="KW-0472">Membrane</keyword>
<keyword evidence="2" id="KW-1003">Cell membrane</keyword>
<name>A0A380RTZ4_FIBSU</name>
<dbReference type="GO" id="GO:0005886">
    <property type="term" value="C:plasma membrane"/>
    <property type="evidence" value="ECO:0007669"/>
    <property type="project" value="UniProtKB-SubCell"/>
</dbReference>
<evidence type="ECO:0000256" key="4">
    <source>
        <dbReference type="ARBA" id="ARBA00022989"/>
    </source>
</evidence>
<dbReference type="CDD" id="cd16015">
    <property type="entry name" value="LTA_synthase"/>
    <property type="match status" value="1"/>
</dbReference>
<keyword evidence="4 6" id="KW-1133">Transmembrane helix</keyword>
<dbReference type="GO" id="GO:0016740">
    <property type="term" value="F:transferase activity"/>
    <property type="evidence" value="ECO:0007669"/>
    <property type="project" value="UniProtKB-KW"/>
</dbReference>
<feature type="transmembrane region" description="Helical" evidence="6">
    <location>
        <begin position="101"/>
        <end position="122"/>
    </location>
</feature>
<reference evidence="8 9" key="1">
    <citation type="submission" date="2017-08" db="EMBL/GenBank/DDBJ databases">
        <authorList>
            <person name="de Groot N.N."/>
        </authorList>
    </citation>
    <scope>NUCLEOTIDE SEQUENCE [LARGE SCALE GENOMIC DNA]</scope>
    <source>
        <strain evidence="8 9">HM2</strain>
    </source>
</reference>
<feature type="transmembrane region" description="Helical" evidence="6">
    <location>
        <begin position="199"/>
        <end position="217"/>
    </location>
</feature>
<evidence type="ECO:0000256" key="5">
    <source>
        <dbReference type="ARBA" id="ARBA00023136"/>
    </source>
</evidence>
<accession>A0A380RTZ4</accession>
<evidence type="ECO:0000313" key="9">
    <source>
        <dbReference type="Proteomes" id="UP000255423"/>
    </source>
</evidence>
<gene>
    <name evidence="8" type="ORF">SAMN05661053_0086</name>
</gene>
<protein>
    <submittedName>
        <fullName evidence="8">Phosphoglycerol transferase MdoB</fullName>
    </submittedName>
</protein>
<evidence type="ECO:0000256" key="3">
    <source>
        <dbReference type="ARBA" id="ARBA00022692"/>
    </source>
</evidence>
<dbReference type="Gene3D" id="3.40.720.10">
    <property type="entry name" value="Alkaline Phosphatase, subunit A"/>
    <property type="match status" value="1"/>
</dbReference>